<keyword evidence="1" id="KW-0808">Transferase</keyword>
<evidence type="ECO:0000313" key="2">
    <source>
        <dbReference type="Proteomes" id="UP000594014"/>
    </source>
</evidence>
<gene>
    <name evidence="1" type="ORF">FRZ06_00145</name>
</gene>
<sequence>MNFFWKIFFSTIIISSVTFSIGSYFMIDSQFRSSLSREISASFEENDILCYALKQEFKTEYTMPYHSEKYYELVVAEKQIIEKIAQSVTINTSKGNIPFRLNDDSFRSIFSSSTLDIDNQMLSRLSSDKKGYEIVKLGHDYFLHTASPLIFQKETLYLENFRNITFLFENRSEQYRRFNYLVLTMIMTCGAVVFLVTRWLTKPLKYLSRATRQIANGHFDQRVKLLSRDEIGKLSKDFNKMAVKLEQTVEELKDATRRQEDFIGSFAHELKTPLTSMIGYADMLRSKKMDQEQIILSADYIFKEGKRLESLSMKLLEMIVLQKQDFTMKRVYATDYFDEIGGIMYPALKEENIELISFAEDAVLQIEPDLMKTVCMNLVDNARKSMDHGGKIVFSGKWCKDEYRISVEDTGKGMEESELSKITEAFYMVDKSRARAQGGAGLGLAICADIVRMHHAKMEFASSPGKGTCVTIMLREAKKI</sequence>
<accession>A0ACD1A661</accession>
<dbReference type="EMBL" id="CP042469">
    <property type="protein sequence ID" value="QOX61876.1"/>
    <property type="molecule type" value="Genomic_DNA"/>
</dbReference>
<proteinExistence type="predicted"/>
<keyword evidence="1" id="KW-0418">Kinase</keyword>
<evidence type="ECO:0000313" key="1">
    <source>
        <dbReference type="EMBL" id="QOX61876.1"/>
    </source>
</evidence>
<organism evidence="1 2">
    <name type="scientific">Anoxybacterium hadale</name>
    <dbReference type="NCBI Taxonomy" id="3408580"/>
    <lineage>
        <taxon>Bacteria</taxon>
        <taxon>Bacillati</taxon>
        <taxon>Bacillota</taxon>
        <taxon>Clostridia</taxon>
        <taxon>Peptostreptococcales</taxon>
        <taxon>Anaerovoracaceae</taxon>
        <taxon>Anoxybacterium</taxon>
    </lineage>
</organism>
<name>A0ACD1A661_9FIRM</name>
<dbReference type="Proteomes" id="UP000594014">
    <property type="component" value="Chromosome"/>
</dbReference>
<reference evidence="1" key="1">
    <citation type="submission" date="2019-08" db="EMBL/GenBank/DDBJ databases">
        <title>Genome sequence of Clostridiales bacterium MT110.</title>
        <authorList>
            <person name="Cao J."/>
        </authorList>
    </citation>
    <scope>NUCLEOTIDE SEQUENCE</scope>
    <source>
        <strain evidence="1">MT110</strain>
    </source>
</reference>
<keyword evidence="2" id="KW-1185">Reference proteome</keyword>
<protein>
    <submittedName>
        <fullName evidence="1">HAMP domain-containing histidine kinase</fullName>
    </submittedName>
</protein>